<proteinExistence type="predicted"/>
<comment type="caution">
    <text evidence="5">The sequence shown here is derived from an EMBL/GenBank/DDBJ whole genome shotgun (WGS) entry which is preliminary data.</text>
</comment>
<dbReference type="PANTHER" id="PTHR43280">
    <property type="entry name" value="ARAC-FAMILY TRANSCRIPTIONAL REGULATOR"/>
    <property type="match status" value="1"/>
</dbReference>
<name>A0A7Y9IYC2_9BURK</name>
<sequence>MTSTVPTYALYGEHTQSLVPDSLHCESIPMRSRHYDWEIKPHRHELFMQILYIRSGSADIHFDAREFHVNGPCMLVVPAFFAHGFRFSSNVDGSVVTVVTQHMEHLLAPTPELVGCFGSAQVLHWPAGQPSPAARSLEHLLEEFDTPGPWRLVALETLLRLVLVMLAREVGVRAAQELGVRPSRAVQHVQSFKAMLNQCFREQRDIGYYAEHLGITPTQLNRVCRDALGQSALEVVHNRLVMEAKRDLAYSSLSIKEIAIALGFSDPGYFSRFFTRQTQYSPTDFRVLARERLAQDRGVPARVAADPA</sequence>
<dbReference type="Proteomes" id="UP000542125">
    <property type="component" value="Unassembled WGS sequence"/>
</dbReference>
<dbReference type="InterPro" id="IPR014710">
    <property type="entry name" value="RmlC-like_jellyroll"/>
</dbReference>
<dbReference type="InterPro" id="IPR047264">
    <property type="entry name" value="Cupin_HpaA-like_N"/>
</dbReference>
<dbReference type="InterPro" id="IPR003313">
    <property type="entry name" value="AraC-bd"/>
</dbReference>
<evidence type="ECO:0000256" key="2">
    <source>
        <dbReference type="ARBA" id="ARBA00023125"/>
    </source>
</evidence>
<dbReference type="PROSITE" id="PS01124">
    <property type="entry name" value="HTH_ARAC_FAMILY_2"/>
    <property type="match status" value="1"/>
</dbReference>
<dbReference type="GO" id="GO:0003700">
    <property type="term" value="F:DNA-binding transcription factor activity"/>
    <property type="evidence" value="ECO:0007669"/>
    <property type="project" value="InterPro"/>
</dbReference>
<dbReference type="InterPro" id="IPR018060">
    <property type="entry name" value="HTH_AraC"/>
</dbReference>
<evidence type="ECO:0000256" key="3">
    <source>
        <dbReference type="ARBA" id="ARBA00023163"/>
    </source>
</evidence>
<keyword evidence="6" id="KW-1185">Reference proteome</keyword>
<protein>
    <submittedName>
        <fullName evidence="5">AraC family transcriptional activator of pobA</fullName>
    </submittedName>
</protein>
<dbReference type="InterPro" id="IPR037923">
    <property type="entry name" value="HTH-like"/>
</dbReference>
<evidence type="ECO:0000313" key="5">
    <source>
        <dbReference type="EMBL" id="NYE85075.1"/>
    </source>
</evidence>
<dbReference type="RefSeq" id="WP_179589085.1">
    <property type="nucleotide sequence ID" value="NZ_JACBYR010000002.1"/>
</dbReference>
<keyword evidence="1" id="KW-0805">Transcription regulation</keyword>
<reference evidence="5 6" key="1">
    <citation type="submission" date="2020-07" db="EMBL/GenBank/DDBJ databases">
        <title>Genomic Encyclopedia of Type Strains, Phase IV (KMG-V): Genome sequencing to study the core and pangenomes of soil and plant-associated prokaryotes.</title>
        <authorList>
            <person name="Whitman W."/>
        </authorList>
    </citation>
    <scope>NUCLEOTIDE SEQUENCE [LARGE SCALE GENOMIC DNA]</scope>
    <source>
        <strain evidence="5 6">SAS40</strain>
    </source>
</reference>
<dbReference type="SUPFAM" id="SSF46689">
    <property type="entry name" value="Homeodomain-like"/>
    <property type="match status" value="1"/>
</dbReference>
<dbReference type="InterPro" id="IPR009057">
    <property type="entry name" value="Homeodomain-like_sf"/>
</dbReference>
<dbReference type="CDD" id="cd06999">
    <property type="entry name" value="cupin_HpaA-like_N"/>
    <property type="match status" value="1"/>
</dbReference>
<evidence type="ECO:0000256" key="1">
    <source>
        <dbReference type="ARBA" id="ARBA00023015"/>
    </source>
</evidence>
<gene>
    <name evidence="5" type="ORF">FHW18_004382</name>
</gene>
<evidence type="ECO:0000313" key="6">
    <source>
        <dbReference type="Proteomes" id="UP000542125"/>
    </source>
</evidence>
<dbReference type="AlphaFoldDB" id="A0A7Y9IYC2"/>
<dbReference type="Pfam" id="PF12833">
    <property type="entry name" value="HTH_18"/>
    <property type="match status" value="1"/>
</dbReference>
<keyword evidence="2" id="KW-0238">DNA-binding</keyword>
<dbReference type="EMBL" id="JACBYR010000002">
    <property type="protein sequence ID" value="NYE85075.1"/>
    <property type="molecule type" value="Genomic_DNA"/>
</dbReference>
<dbReference type="SUPFAM" id="SSF51215">
    <property type="entry name" value="Regulatory protein AraC"/>
    <property type="match status" value="1"/>
</dbReference>
<dbReference type="GO" id="GO:0043565">
    <property type="term" value="F:sequence-specific DNA binding"/>
    <property type="evidence" value="ECO:0007669"/>
    <property type="project" value="InterPro"/>
</dbReference>
<dbReference type="Pfam" id="PF02311">
    <property type="entry name" value="AraC_binding"/>
    <property type="match status" value="1"/>
</dbReference>
<organism evidence="5 6">
    <name type="scientific">Pigmentiphaga litoralis</name>
    <dbReference type="NCBI Taxonomy" id="516702"/>
    <lineage>
        <taxon>Bacteria</taxon>
        <taxon>Pseudomonadati</taxon>
        <taxon>Pseudomonadota</taxon>
        <taxon>Betaproteobacteria</taxon>
        <taxon>Burkholderiales</taxon>
        <taxon>Alcaligenaceae</taxon>
        <taxon>Pigmentiphaga</taxon>
    </lineage>
</organism>
<accession>A0A7Y9IYC2</accession>
<evidence type="ECO:0000259" key="4">
    <source>
        <dbReference type="PROSITE" id="PS01124"/>
    </source>
</evidence>
<dbReference type="PANTHER" id="PTHR43280:SF32">
    <property type="entry name" value="TRANSCRIPTIONAL REGULATORY PROTEIN"/>
    <property type="match status" value="1"/>
</dbReference>
<feature type="domain" description="HTH araC/xylS-type" evidence="4">
    <location>
        <begin position="190"/>
        <end position="288"/>
    </location>
</feature>
<dbReference type="Gene3D" id="2.60.120.10">
    <property type="entry name" value="Jelly Rolls"/>
    <property type="match status" value="1"/>
</dbReference>
<keyword evidence="3" id="KW-0804">Transcription</keyword>
<dbReference type="Gene3D" id="1.10.10.60">
    <property type="entry name" value="Homeodomain-like"/>
    <property type="match status" value="1"/>
</dbReference>
<dbReference type="SMART" id="SM00342">
    <property type="entry name" value="HTH_ARAC"/>
    <property type="match status" value="1"/>
</dbReference>